<keyword evidence="14" id="KW-1185">Reference proteome</keyword>
<feature type="region of interest" description="Disordered" evidence="11">
    <location>
        <begin position="266"/>
        <end position="302"/>
    </location>
</feature>
<keyword evidence="5" id="KW-0677">Repeat</keyword>
<keyword evidence="6" id="KW-0769">Symport</keyword>
<keyword evidence="3" id="KW-0813">Transport</keyword>
<evidence type="ECO:0000256" key="6">
    <source>
        <dbReference type="ARBA" id="ARBA00022847"/>
    </source>
</evidence>
<feature type="transmembrane region" description="Helical" evidence="12">
    <location>
        <begin position="185"/>
        <end position="209"/>
    </location>
</feature>
<dbReference type="SMART" id="SM00679">
    <property type="entry name" value="CTNS"/>
    <property type="match status" value="2"/>
</dbReference>
<evidence type="ECO:0000256" key="10">
    <source>
        <dbReference type="ARBA" id="ARBA00048473"/>
    </source>
</evidence>
<name>A0A9P6LSA2_9FUNG</name>
<keyword evidence="7 12" id="KW-1133">Transmembrane helix</keyword>
<comment type="subcellular location">
    <subcellularLocation>
        <location evidence="1">Lysosome membrane</location>
        <topology evidence="1">Multi-pass membrane protein</topology>
    </subcellularLocation>
</comment>
<dbReference type="NCBIfam" id="TIGR00951">
    <property type="entry name" value="2A43"/>
    <property type="match status" value="1"/>
</dbReference>
<feature type="transmembrane region" description="Helical" evidence="12">
    <location>
        <begin position="229"/>
        <end position="248"/>
    </location>
</feature>
<evidence type="ECO:0008006" key="15">
    <source>
        <dbReference type="Google" id="ProtNLM"/>
    </source>
</evidence>
<evidence type="ECO:0000313" key="13">
    <source>
        <dbReference type="EMBL" id="KAF9927140.1"/>
    </source>
</evidence>
<evidence type="ECO:0000256" key="12">
    <source>
        <dbReference type="SAM" id="Phobius"/>
    </source>
</evidence>
<dbReference type="GO" id="GO:0000324">
    <property type="term" value="C:fungal-type vacuole"/>
    <property type="evidence" value="ECO:0007669"/>
    <property type="project" value="TreeGrafter"/>
</dbReference>
<feature type="transmembrane region" description="Helical" evidence="12">
    <location>
        <begin position="153"/>
        <end position="173"/>
    </location>
</feature>
<evidence type="ECO:0000256" key="11">
    <source>
        <dbReference type="SAM" id="MobiDB-lite"/>
    </source>
</evidence>
<dbReference type="InterPro" id="IPR006603">
    <property type="entry name" value="PQ-loop_rpt"/>
</dbReference>
<dbReference type="FunFam" id="1.20.1280.290:FF:000016">
    <property type="entry name" value="Cystinosin homolog"/>
    <property type="match status" value="1"/>
</dbReference>
<feature type="compositionally biased region" description="Basic and acidic residues" evidence="11">
    <location>
        <begin position="266"/>
        <end position="276"/>
    </location>
</feature>
<feature type="transmembrane region" description="Helical" evidence="12">
    <location>
        <begin position="51"/>
        <end position="75"/>
    </location>
</feature>
<dbReference type="GO" id="GO:0015293">
    <property type="term" value="F:symporter activity"/>
    <property type="evidence" value="ECO:0007669"/>
    <property type="project" value="UniProtKB-KW"/>
</dbReference>
<dbReference type="GO" id="GO:0005774">
    <property type="term" value="C:vacuolar membrane"/>
    <property type="evidence" value="ECO:0007669"/>
    <property type="project" value="TreeGrafter"/>
</dbReference>
<feature type="transmembrane region" description="Helical" evidence="12">
    <location>
        <begin position="95"/>
        <end position="115"/>
    </location>
</feature>
<dbReference type="Proteomes" id="UP000749646">
    <property type="component" value="Unassembled WGS sequence"/>
</dbReference>
<dbReference type="PANTHER" id="PTHR13131">
    <property type="entry name" value="CYSTINOSIN"/>
    <property type="match status" value="1"/>
</dbReference>
<evidence type="ECO:0000256" key="2">
    <source>
        <dbReference type="ARBA" id="ARBA00006855"/>
    </source>
</evidence>
<dbReference type="AlphaFoldDB" id="A0A9P6LSA2"/>
<keyword evidence="9" id="KW-0458">Lysosome</keyword>
<evidence type="ECO:0000256" key="1">
    <source>
        <dbReference type="ARBA" id="ARBA00004155"/>
    </source>
</evidence>
<evidence type="ECO:0000256" key="5">
    <source>
        <dbReference type="ARBA" id="ARBA00022737"/>
    </source>
</evidence>
<evidence type="ECO:0000256" key="3">
    <source>
        <dbReference type="ARBA" id="ARBA00022448"/>
    </source>
</evidence>
<keyword evidence="8 12" id="KW-0472">Membrane</keyword>
<dbReference type="Gene3D" id="1.20.1280.290">
    <property type="match status" value="1"/>
</dbReference>
<dbReference type="Pfam" id="PF04193">
    <property type="entry name" value="PQ-loop"/>
    <property type="match status" value="2"/>
</dbReference>
<sequence>MDHQQSTATGFGQIVSHLMGWVYFLAWSASFYPQAILNWRRKTVQGLSMDFIYLNVLGFLCYSIFNIAFFCSSEVQEEYKRRNGGQENLVRANDVFFAVHALILSTFTLAQTWIYKRDPIQKVSWPSRIFITLASLISLILIGPVAFGGGKNWIHVLYFLSYVKLVISFIKYCPQVFINWRAKSTIGWSIHNILLDLTGGVLSIAQLFLDAYLSGDWSGVSGDPVKFGLGFLSIAFDLVFIVQHYVLYRDRTDYYLSTTSTAVDKGGIDHDSDERQGLLGQESRSYHSQGKSHDLERSSGTS</sequence>
<proteinExistence type="inferred from homology"/>
<feature type="transmembrane region" description="Helical" evidence="12">
    <location>
        <begin position="127"/>
        <end position="147"/>
    </location>
</feature>
<dbReference type="GO" id="GO:0015184">
    <property type="term" value="F:L-cystine transmembrane transporter activity"/>
    <property type="evidence" value="ECO:0007669"/>
    <property type="project" value="TreeGrafter"/>
</dbReference>
<feature type="transmembrane region" description="Helical" evidence="12">
    <location>
        <begin position="20"/>
        <end position="39"/>
    </location>
</feature>
<protein>
    <recommendedName>
        <fullName evidence="15">Cystinosin</fullName>
    </recommendedName>
</protein>
<dbReference type="PANTHER" id="PTHR13131:SF5">
    <property type="entry name" value="CYSTINOSIN"/>
    <property type="match status" value="1"/>
</dbReference>
<dbReference type="InterPro" id="IPR005282">
    <property type="entry name" value="LC_transporter"/>
</dbReference>
<comment type="caution">
    <text evidence="13">The sequence shown here is derived from an EMBL/GenBank/DDBJ whole genome shotgun (WGS) entry which is preliminary data.</text>
</comment>
<organism evidence="13 14">
    <name type="scientific">Modicella reniformis</name>
    <dbReference type="NCBI Taxonomy" id="1440133"/>
    <lineage>
        <taxon>Eukaryota</taxon>
        <taxon>Fungi</taxon>
        <taxon>Fungi incertae sedis</taxon>
        <taxon>Mucoromycota</taxon>
        <taxon>Mortierellomycotina</taxon>
        <taxon>Mortierellomycetes</taxon>
        <taxon>Mortierellales</taxon>
        <taxon>Mortierellaceae</taxon>
        <taxon>Modicella</taxon>
    </lineage>
</organism>
<evidence type="ECO:0000256" key="4">
    <source>
        <dbReference type="ARBA" id="ARBA00022692"/>
    </source>
</evidence>
<comment type="similarity">
    <text evidence="2">Belongs to the cystinosin family.</text>
</comment>
<comment type="catalytic activity">
    <reaction evidence="10">
        <text>L-cystine(out) + H(+)(out) = L-cystine(in) + H(+)(in)</text>
        <dbReference type="Rhea" id="RHEA:66172"/>
        <dbReference type="ChEBI" id="CHEBI:15378"/>
        <dbReference type="ChEBI" id="CHEBI:35491"/>
    </reaction>
    <physiologicalReaction direction="left-to-right" evidence="10">
        <dbReference type="Rhea" id="RHEA:66173"/>
    </physiologicalReaction>
</comment>
<dbReference type="EMBL" id="JAAAHW010010352">
    <property type="protein sequence ID" value="KAF9927140.1"/>
    <property type="molecule type" value="Genomic_DNA"/>
</dbReference>
<evidence type="ECO:0000256" key="7">
    <source>
        <dbReference type="ARBA" id="ARBA00022989"/>
    </source>
</evidence>
<accession>A0A9P6LSA2</accession>
<evidence type="ECO:0000256" key="9">
    <source>
        <dbReference type="ARBA" id="ARBA00023228"/>
    </source>
</evidence>
<keyword evidence="4 12" id="KW-0812">Transmembrane</keyword>
<reference evidence="13" key="1">
    <citation type="journal article" date="2020" name="Fungal Divers.">
        <title>Resolving the Mortierellaceae phylogeny through synthesis of multi-gene phylogenetics and phylogenomics.</title>
        <authorList>
            <person name="Vandepol N."/>
            <person name="Liber J."/>
            <person name="Desiro A."/>
            <person name="Na H."/>
            <person name="Kennedy M."/>
            <person name="Barry K."/>
            <person name="Grigoriev I.V."/>
            <person name="Miller A.N."/>
            <person name="O'Donnell K."/>
            <person name="Stajich J.E."/>
            <person name="Bonito G."/>
        </authorList>
    </citation>
    <scope>NUCLEOTIDE SEQUENCE</scope>
    <source>
        <strain evidence="13">MES-2147</strain>
    </source>
</reference>
<feature type="compositionally biased region" description="Basic and acidic residues" evidence="11">
    <location>
        <begin position="291"/>
        <end position="302"/>
    </location>
</feature>
<evidence type="ECO:0000256" key="8">
    <source>
        <dbReference type="ARBA" id="ARBA00023136"/>
    </source>
</evidence>
<evidence type="ECO:0000313" key="14">
    <source>
        <dbReference type="Proteomes" id="UP000749646"/>
    </source>
</evidence>
<gene>
    <name evidence="13" type="ORF">BGZ65_006924</name>
</gene>
<dbReference type="OrthoDB" id="75720at2759"/>